<comment type="catalytic activity">
    <reaction evidence="7">
        <text>(S)-2,3,4,5-tetrahydrodipicolinate + acetyl-CoA + H2O = L-2-acetamido-6-oxoheptanedioate + CoA</text>
        <dbReference type="Rhea" id="RHEA:13085"/>
        <dbReference type="ChEBI" id="CHEBI:15377"/>
        <dbReference type="ChEBI" id="CHEBI:16845"/>
        <dbReference type="ChEBI" id="CHEBI:57287"/>
        <dbReference type="ChEBI" id="CHEBI:57288"/>
        <dbReference type="ChEBI" id="CHEBI:58117"/>
        <dbReference type="EC" id="2.3.1.89"/>
    </reaction>
</comment>
<dbReference type="PANTHER" id="PTHR43300">
    <property type="entry name" value="ACETYLTRANSFERASE"/>
    <property type="match status" value="1"/>
</dbReference>
<evidence type="ECO:0000256" key="6">
    <source>
        <dbReference type="ARBA" id="ARBA00023315"/>
    </source>
</evidence>
<name>A0AAU7VPL5_9FIRM</name>
<organism evidence="9">
    <name type="scientific">Proteinivorax tanatarense</name>
    <dbReference type="NCBI Taxonomy" id="1260629"/>
    <lineage>
        <taxon>Bacteria</taxon>
        <taxon>Bacillati</taxon>
        <taxon>Bacillota</taxon>
        <taxon>Clostridia</taxon>
        <taxon>Eubacteriales</taxon>
        <taxon>Proteinivoracaceae</taxon>
        <taxon>Proteinivorax</taxon>
    </lineage>
</organism>
<dbReference type="Gene3D" id="3.30.70.250">
    <property type="entry name" value="Malonyl-CoA ACP transacylase, ACP-binding"/>
    <property type="match status" value="1"/>
</dbReference>
<dbReference type="InterPro" id="IPR001451">
    <property type="entry name" value="Hexapep"/>
</dbReference>
<comment type="pathway">
    <text evidence="7">Amino-acid biosynthesis; L-lysine biosynthesis via DAP pathway; LL-2,6-diaminopimelate from (S)-tetrahydrodipicolinate (acetylase route): step 1/3.</text>
</comment>
<dbReference type="EMBL" id="CP158367">
    <property type="protein sequence ID" value="XBX76001.1"/>
    <property type="molecule type" value="Genomic_DNA"/>
</dbReference>
<feature type="domain" description="2,3,4,5-tetrahydropyridine-2,6-dicarboxylate N-acetyltransferase N-terminal" evidence="8">
    <location>
        <begin position="9"/>
        <end position="91"/>
    </location>
</feature>
<keyword evidence="2 7" id="KW-0808">Transferase</keyword>
<evidence type="ECO:0000256" key="5">
    <source>
        <dbReference type="ARBA" id="ARBA00023154"/>
    </source>
</evidence>
<dbReference type="Pfam" id="PF14602">
    <property type="entry name" value="Hexapep_2"/>
    <property type="match status" value="1"/>
</dbReference>
<dbReference type="RefSeq" id="WP_350344736.1">
    <property type="nucleotide sequence ID" value="NZ_CP158367.1"/>
</dbReference>
<dbReference type="SUPFAM" id="SSF51161">
    <property type="entry name" value="Trimeric LpxA-like enzymes"/>
    <property type="match status" value="1"/>
</dbReference>
<keyword evidence="1 7" id="KW-0028">Amino-acid biosynthesis</keyword>
<evidence type="ECO:0000256" key="2">
    <source>
        <dbReference type="ARBA" id="ARBA00022679"/>
    </source>
</evidence>
<evidence type="ECO:0000256" key="7">
    <source>
        <dbReference type="HAMAP-Rule" id="MF_01691"/>
    </source>
</evidence>
<dbReference type="AlphaFoldDB" id="A0AAU7VPL5"/>
<protein>
    <recommendedName>
        <fullName evidence="7">2,3,4,5-tetrahydropyridine-2,6-dicarboxylate N-acetyltransferase</fullName>
        <ecNumber evidence="7">2.3.1.89</ecNumber>
    </recommendedName>
    <alternativeName>
        <fullName evidence="7">Tetrahydrodipicolinate N-acetyltransferase</fullName>
        <shortName evidence="7">THP acetyltransferase</shortName>
        <shortName evidence="7">Tetrahydropicolinate acetylase</shortName>
    </alternativeName>
</protein>
<evidence type="ECO:0000256" key="4">
    <source>
        <dbReference type="ARBA" id="ARBA00022915"/>
    </source>
</evidence>
<dbReference type="Pfam" id="PF08503">
    <property type="entry name" value="DapH_N"/>
    <property type="match status" value="1"/>
</dbReference>
<dbReference type="InterPro" id="IPR013710">
    <property type="entry name" value="DapH_N"/>
</dbReference>
<evidence type="ECO:0000313" key="9">
    <source>
        <dbReference type="EMBL" id="XBX76001.1"/>
    </source>
</evidence>
<dbReference type="CDD" id="cd03350">
    <property type="entry name" value="LbH_THP_succinylT"/>
    <property type="match status" value="1"/>
</dbReference>
<dbReference type="EC" id="2.3.1.89" evidence="7"/>
<proteinExistence type="inferred from homology"/>
<dbReference type="PROSITE" id="PS00101">
    <property type="entry name" value="HEXAPEP_TRANSFERASES"/>
    <property type="match status" value="1"/>
</dbReference>
<keyword evidence="4 7" id="KW-0220">Diaminopimelate biosynthesis</keyword>
<dbReference type="GO" id="GO:0009089">
    <property type="term" value="P:lysine biosynthetic process via diaminopimelate"/>
    <property type="evidence" value="ECO:0007669"/>
    <property type="project" value="UniProtKB-UniRule"/>
</dbReference>
<accession>A0AAU7VPL5</accession>
<comment type="similarity">
    <text evidence="7">Belongs to the transferase hexapeptide repeat family. DapH subfamily.</text>
</comment>
<reference evidence="9" key="2">
    <citation type="submission" date="2024-06" db="EMBL/GenBank/DDBJ databases">
        <authorList>
            <person name="Petrova K.O."/>
            <person name="Toshchakov S.V."/>
            <person name="Boltjanskaja Y.V."/>
            <person name="Kevbrin V."/>
        </authorList>
    </citation>
    <scope>NUCLEOTIDE SEQUENCE</scope>
    <source>
        <strain evidence="9">Z-910T</strain>
    </source>
</reference>
<dbReference type="InterPro" id="IPR019873">
    <property type="entry name" value="DapH"/>
</dbReference>
<dbReference type="Gene3D" id="2.160.10.10">
    <property type="entry name" value="Hexapeptide repeat proteins"/>
    <property type="match status" value="1"/>
</dbReference>
<keyword evidence="3 7" id="KW-0677">Repeat</keyword>
<dbReference type="GO" id="GO:0019877">
    <property type="term" value="P:diaminopimelate biosynthetic process"/>
    <property type="evidence" value="ECO:0007669"/>
    <property type="project" value="UniProtKB-UniRule"/>
</dbReference>
<dbReference type="InterPro" id="IPR018357">
    <property type="entry name" value="Hexapep_transf_CS"/>
</dbReference>
<dbReference type="InterPro" id="IPR050179">
    <property type="entry name" value="Trans_hexapeptide_repeat"/>
</dbReference>
<evidence type="ECO:0000256" key="3">
    <source>
        <dbReference type="ARBA" id="ARBA00022737"/>
    </source>
</evidence>
<dbReference type="HAMAP" id="MF_01691">
    <property type="entry name" value="DapH"/>
    <property type="match status" value="1"/>
</dbReference>
<keyword evidence="5 7" id="KW-0457">Lysine biosynthesis</keyword>
<comment type="function">
    <text evidence="7">Catalyzes the transfer of an acetyl group from acetyl-CoA to tetrahydrodipicolinate.</text>
</comment>
<dbReference type="GO" id="GO:0047200">
    <property type="term" value="F:tetrahydrodipicolinate N-acetyltransferase activity"/>
    <property type="evidence" value="ECO:0007669"/>
    <property type="project" value="UniProtKB-UniRule"/>
</dbReference>
<reference evidence="9" key="1">
    <citation type="journal article" date="2013" name="Extremophiles">
        <title>Proteinivorax tanatarense gen. nov., sp. nov., an anaerobic, haloalkaliphilic, proteolytic bacterium isolated from a decaying algal bloom, and proposal of Proteinivoraceae fam. nov.</title>
        <authorList>
            <person name="Kevbrin V."/>
            <person name="Boltyanskaya Y."/>
            <person name="Zhilina T."/>
            <person name="Kolganova T."/>
            <person name="Lavrentjeva E."/>
            <person name="Kuznetsov B."/>
        </authorList>
    </citation>
    <scope>NUCLEOTIDE SEQUENCE</scope>
    <source>
        <strain evidence="9">Z-910T</strain>
    </source>
</reference>
<evidence type="ECO:0000256" key="1">
    <source>
        <dbReference type="ARBA" id="ARBA00022605"/>
    </source>
</evidence>
<dbReference type="NCBIfam" id="TIGR03532">
    <property type="entry name" value="DapD_Ac"/>
    <property type="match status" value="1"/>
</dbReference>
<dbReference type="Pfam" id="PF00132">
    <property type="entry name" value="Hexapep"/>
    <property type="match status" value="1"/>
</dbReference>
<evidence type="ECO:0000259" key="8">
    <source>
        <dbReference type="Pfam" id="PF08503"/>
    </source>
</evidence>
<dbReference type="InterPro" id="IPR011004">
    <property type="entry name" value="Trimer_LpxA-like_sf"/>
</dbReference>
<sequence length="239" mass="25090">MTVDNNNLTDAYAIARFIKETEKSTPVKAYIKGGLSDIDFANVKAFGEGNSRTVFGDVKDVKMLLDQNQDKIEDFVLENDRRNSAIPLLDLTEIEARIEPGAMIRDRVSIGKKTVIMMGAVINIGAEIGEGTMIDMNAIIGARGTIGKNAHIGAGAVIAGVLEPPSKAPVIVEDGALIGANAVVLEGVKVGKGAVVAAGAIVTKDVPANTVVAGSPARIIKEIDEKTADKTKILGDLRD</sequence>
<keyword evidence="6 7" id="KW-0012">Acyltransferase</keyword>
<gene>
    <name evidence="9" type="primary">dapD</name>
    <name evidence="7" type="synonym">dapH</name>
    <name evidence="9" type="ORF">PRVXT_001168</name>
</gene>
<dbReference type="PANTHER" id="PTHR43300:SF10">
    <property type="entry name" value="2,3,4,5-TETRAHYDROPYRIDINE-2,6-DICARBOXYLATE N-ACETYLTRANSFERASE"/>
    <property type="match status" value="1"/>
</dbReference>